<dbReference type="AlphaFoldDB" id="A0A8H6ADY0"/>
<dbReference type="Pfam" id="PF11951">
    <property type="entry name" value="Fungal_trans_2"/>
    <property type="match status" value="1"/>
</dbReference>
<dbReference type="PROSITE" id="PS00463">
    <property type="entry name" value="ZN2_CY6_FUNGAL_1"/>
    <property type="match status" value="1"/>
</dbReference>
<protein>
    <recommendedName>
        <fullName evidence="7">Zn(2)-C6 fungal-type domain-containing protein</fullName>
    </recommendedName>
</protein>
<keyword evidence="5" id="KW-0539">Nucleus</keyword>
<evidence type="ECO:0000256" key="1">
    <source>
        <dbReference type="ARBA" id="ARBA00004123"/>
    </source>
</evidence>
<dbReference type="CDD" id="cd00067">
    <property type="entry name" value="GAL4"/>
    <property type="match status" value="1"/>
</dbReference>
<dbReference type="InterPro" id="IPR001138">
    <property type="entry name" value="Zn2Cys6_DnaBD"/>
</dbReference>
<dbReference type="GO" id="GO:0045944">
    <property type="term" value="P:positive regulation of transcription by RNA polymerase II"/>
    <property type="evidence" value="ECO:0007669"/>
    <property type="project" value="TreeGrafter"/>
</dbReference>
<dbReference type="Gene3D" id="4.10.240.10">
    <property type="entry name" value="Zn(2)-C6 fungal-type DNA-binding domain"/>
    <property type="match status" value="1"/>
</dbReference>
<feature type="region of interest" description="Disordered" evidence="6">
    <location>
        <begin position="1"/>
        <end position="59"/>
    </location>
</feature>
<dbReference type="InterPro" id="IPR036864">
    <property type="entry name" value="Zn2-C6_fun-type_DNA-bd_sf"/>
</dbReference>
<dbReference type="Pfam" id="PF00172">
    <property type="entry name" value="Zn_clus"/>
    <property type="match status" value="1"/>
</dbReference>
<dbReference type="GO" id="GO:0005634">
    <property type="term" value="C:nucleus"/>
    <property type="evidence" value="ECO:0007669"/>
    <property type="project" value="UniProtKB-SubCell"/>
</dbReference>
<feature type="domain" description="Zn(2)-C6 fungal-type" evidence="7">
    <location>
        <begin position="60"/>
        <end position="88"/>
    </location>
</feature>
<dbReference type="PANTHER" id="PTHR37534">
    <property type="entry name" value="TRANSCRIPTIONAL ACTIVATOR PROTEIN UGA3"/>
    <property type="match status" value="1"/>
</dbReference>
<dbReference type="GO" id="GO:0000981">
    <property type="term" value="F:DNA-binding transcription factor activity, RNA polymerase II-specific"/>
    <property type="evidence" value="ECO:0007669"/>
    <property type="project" value="InterPro"/>
</dbReference>
<sequence>MENIKIPSPSTILDPQPAIPSTSGLSRPLRSPTTKKPVSGETATNAAITGKPKQSKSRNGCITCKAKRLKCDETKPTCFQCKKRNVECGGYKKDFKWRPFEETNVAGRVSTAKSKKGTSSPPNRKVNLSFSTSPATEHSTAQVNNQTAAPQSLPSETRNLAQPLTLASQLNDSPLSQLSRRRVTQKNPTLCTDDLLDNTNLGHIDEDIFVPSLAEIAPSDDSPWPSDISLPTVEFDTSPGETTLAVHGKETIDESDDFSFAALLEGDNDDIEEIVRQSSQLSPGLFDFAGTSVSPRSGDANISLGLFREPTIAAGSPERLILHFDRYTCGILSVKDGAHENPWRTLVWPLAKDTPALYHAIFSLSAFHCSKKNPSLRVHGVDHMRRSITYMVQDIQNMRADAALATSLALAFADTWDSHTRSCIQHLRGAKALVSQVVGLGLQPGLCAADLDRIRFLYNTWLYMDVIARLTSLEESGDQDIDLSILQLPRDAVHEIDPLMGCATTLFPLIDRVAQLIQRVRRTNSNSISLVSEAIELKRRVEQWEPPDWFEPPEDPTSEVQHSIQIAHAYRWATILYLHQAVPEMPCEPASELAKRVLLLLATVPPSSRTTIIQMFPLLAAGCEADQGEDRQWVLSRWKSIQTRLMLGSIDRCVDVVHEVWARRDQFEAEKQRRQFRGAGRSNSLDDRETIGRNGLSYASIASSEDLDNPTRFAKESYRRPIIDDWAISSRGPGNPRRSSAVSPLENIEFEKTVRGRLHWVNVMQEWGWEVQSYSISWMNKAITKVLTGFDTLRVLHRRLRMLGRMVLGRAWRLLVNPVLGRRFASS</sequence>
<dbReference type="PROSITE" id="PS50048">
    <property type="entry name" value="ZN2_CY6_FUNGAL_2"/>
    <property type="match status" value="1"/>
</dbReference>
<keyword evidence="4" id="KW-0804">Transcription</keyword>
<keyword evidence="9" id="KW-1185">Reference proteome</keyword>
<dbReference type="EMBL" id="SPNV01000022">
    <property type="protein sequence ID" value="KAF5865236.1"/>
    <property type="molecule type" value="Genomic_DNA"/>
</dbReference>
<gene>
    <name evidence="8" type="ORF">ETB97_004818</name>
</gene>
<keyword evidence="2" id="KW-0805">Transcription regulation</keyword>
<proteinExistence type="predicted"/>
<evidence type="ECO:0000313" key="8">
    <source>
        <dbReference type="EMBL" id="KAF5865236.1"/>
    </source>
</evidence>
<comment type="caution">
    <text evidence="8">The sequence shown here is derived from an EMBL/GenBank/DDBJ whole genome shotgun (WGS) entry which is preliminary data.</text>
</comment>
<evidence type="ECO:0000256" key="6">
    <source>
        <dbReference type="SAM" id="MobiDB-lite"/>
    </source>
</evidence>
<organism evidence="8 9">
    <name type="scientific">Petromyces alliaceus</name>
    <name type="common">Aspergillus alliaceus</name>
    <dbReference type="NCBI Taxonomy" id="209559"/>
    <lineage>
        <taxon>Eukaryota</taxon>
        <taxon>Fungi</taxon>
        <taxon>Dikarya</taxon>
        <taxon>Ascomycota</taxon>
        <taxon>Pezizomycotina</taxon>
        <taxon>Eurotiomycetes</taxon>
        <taxon>Eurotiomycetidae</taxon>
        <taxon>Eurotiales</taxon>
        <taxon>Aspergillaceae</taxon>
        <taxon>Aspergillus</taxon>
        <taxon>Aspergillus subgen. Circumdati</taxon>
    </lineage>
</organism>
<evidence type="ECO:0000256" key="3">
    <source>
        <dbReference type="ARBA" id="ARBA00023125"/>
    </source>
</evidence>
<evidence type="ECO:0000259" key="7">
    <source>
        <dbReference type="PROSITE" id="PS50048"/>
    </source>
</evidence>
<comment type="subcellular location">
    <subcellularLocation>
        <location evidence="1">Nucleus</location>
    </subcellularLocation>
</comment>
<evidence type="ECO:0000256" key="4">
    <source>
        <dbReference type="ARBA" id="ARBA00023163"/>
    </source>
</evidence>
<feature type="compositionally biased region" description="Polar residues" evidence="6">
    <location>
        <begin position="8"/>
        <end position="47"/>
    </location>
</feature>
<evidence type="ECO:0000256" key="5">
    <source>
        <dbReference type="ARBA" id="ARBA00023242"/>
    </source>
</evidence>
<dbReference type="InterPro" id="IPR021858">
    <property type="entry name" value="Fun_TF"/>
</dbReference>
<dbReference type="SMART" id="SM00066">
    <property type="entry name" value="GAL4"/>
    <property type="match status" value="1"/>
</dbReference>
<dbReference type="Proteomes" id="UP000541154">
    <property type="component" value="Unassembled WGS sequence"/>
</dbReference>
<dbReference type="SUPFAM" id="SSF57701">
    <property type="entry name" value="Zn2/Cys6 DNA-binding domain"/>
    <property type="match status" value="1"/>
</dbReference>
<evidence type="ECO:0000313" key="9">
    <source>
        <dbReference type="Proteomes" id="UP000541154"/>
    </source>
</evidence>
<name>A0A8H6ADY0_PETAA</name>
<feature type="compositionally biased region" description="Polar residues" evidence="6">
    <location>
        <begin position="117"/>
        <end position="154"/>
    </location>
</feature>
<keyword evidence="3" id="KW-0238">DNA-binding</keyword>
<evidence type="ECO:0000256" key="2">
    <source>
        <dbReference type="ARBA" id="ARBA00023015"/>
    </source>
</evidence>
<accession>A0A8H6ADY0</accession>
<reference evidence="8 9" key="1">
    <citation type="submission" date="2019-04" db="EMBL/GenBank/DDBJ databases">
        <title>Aspergillus burnettii sp. nov., novel species from soil in southeast Queensland.</title>
        <authorList>
            <person name="Gilchrist C.L.M."/>
            <person name="Pitt J.I."/>
            <person name="Lange L."/>
            <person name="Lacey H.J."/>
            <person name="Vuong D."/>
            <person name="Midgley D.J."/>
            <person name="Greenfield P."/>
            <person name="Bradbury M."/>
            <person name="Lacey E."/>
            <person name="Busk P.K."/>
            <person name="Pilgaard B."/>
            <person name="Chooi Y.H."/>
            <person name="Piggott A.M."/>
        </authorList>
    </citation>
    <scope>NUCLEOTIDE SEQUENCE [LARGE SCALE GENOMIC DNA]</scope>
    <source>
        <strain evidence="8 9">FRR 5400</strain>
    </source>
</reference>
<feature type="region of interest" description="Disordered" evidence="6">
    <location>
        <begin position="107"/>
        <end position="154"/>
    </location>
</feature>
<dbReference type="PANTHER" id="PTHR37534:SF15">
    <property type="entry name" value="ZN(II)2CYS6 TRANSCRIPTION FACTOR (EUROFUNG)"/>
    <property type="match status" value="1"/>
</dbReference>
<dbReference type="GO" id="GO:0000976">
    <property type="term" value="F:transcription cis-regulatory region binding"/>
    <property type="evidence" value="ECO:0007669"/>
    <property type="project" value="TreeGrafter"/>
</dbReference>
<dbReference type="GO" id="GO:0008270">
    <property type="term" value="F:zinc ion binding"/>
    <property type="evidence" value="ECO:0007669"/>
    <property type="project" value="InterPro"/>
</dbReference>